<sequence>MKRLKFMKDRYGFDMLFFAMTALCLLIALLTRTVLWRIPHLSTSGILSVTGLTMLINLSRVFSKDIARREAENIRFTLFINKLIGKGGKKSDYITDNKGYTPLSQLKSARPKAVYCECGNKLDIPQGSGNQMVICPVCGKRMLIKHR</sequence>
<keyword evidence="1" id="KW-0472">Membrane</keyword>
<dbReference type="OrthoDB" id="3174166at2"/>
<dbReference type="RefSeq" id="WP_074830242.1">
    <property type="nucleotide sequence ID" value="NZ_FOAT01000003.1"/>
</dbReference>
<evidence type="ECO:0000313" key="2">
    <source>
        <dbReference type="EMBL" id="SEK51858.1"/>
    </source>
</evidence>
<gene>
    <name evidence="2" type="ORF">SAMN05216469_10323</name>
</gene>
<protein>
    <recommendedName>
        <fullName evidence="4">Zn-finger containing protein</fullName>
    </recommendedName>
</protein>
<keyword evidence="1" id="KW-0812">Transmembrane</keyword>
<name>A0A1H7HNW4_RUMAL</name>
<feature type="transmembrane region" description="Helical" evidence="1">
    <location>
        <begin position="41"/>
        <end position="59"/>
    </location>
</feature>
<reference evidence="2 3" key="1">
    <citation type="submission" date="2016-10" db="EMBL/GenBank/DDBJ databases">
        <authorList>
            <person name="de Groot N.N."/>
        </authorList>
    </citation>
    <scope>NUCLEOTIDE SEQUENCE [LARGE SCALE GENOMIC DNA]</scope>
    <source>
        <strain evidence="2 3">KH2T6</strain>
    </source>
</reference>
<proteinExistence type="predicted"/>
<dbReference type="AlphaFoldDB" id="A0A1H7HNW4"/>
<evidence type="ECO:0000256" key="1">
    <source>
        <dbReference type="SAM" id="Phobius"/>
    </source>
</evidence>
<dbReference type="EMBL" id="FOAT01000003">
    <property type="protein sequence ID" value="SEK51858.1"/>
    <property type="molecule type" value="Genomic_DNA"/>
</dbReference>
<evidence type="ECO:0008006" key="4">
    <source>
        <dbReference type="Google" id="ProtNLM"/>
    </source>
</evidence>
<organism evidence="2 3">
    <name type="scientific">Ruminococcus albus</name>
    <dbReference type="NCBI Taxonomy" id="1264"/>
    <lineage>
        <taxon>Bacteria</taxon>
        <taxon>Bacillati</taxon>
        <taxon>Bacillota</taxon>
        <taxon>Clostridia</taxon>
        <taxon>Eubacteriales</taxon>
        <taxon>Oscillospiraceae</taxon>
        <taxon>Ruminococcus</taxon>
    </lineage>
</organism>
<dbReference type="Proteomes" id="UP000186015">
    <property type="component" value="Unassembled WGS sequence"/>
</dbReference>
<feature type="transmembrane region" description="Helical" evidence="1">
    <location>
        <begin position="12"/>
        <end position="35"/>
    </location>
</feature>
<keyword evidence="1" id="KW-1133">Transmembrane helix</keyword>
<accession>A0A1H7HNW4</accession>
<evidence type="ECO:0000313" key="3">
    <source>
        <dbReference type="Proteomes" id="UP000186015"/>
    </source>
</evidence>